<organism evidence="4 5">
    <name type="scientific">Bacteroides fluxus YIT 12057</name>
    <dbReference type="NCBI Taxonomy" id="763034"/>
    <lineage>
        <taxon>Bacteria</taxon>
        <taxon>Pseudomonadati</taxon>
        <taxon>Bacteroidota</taxon>
        <taxon>Bacteroidia</taxon>
        <taxon>Bacteroidales</taxon>
        <taxon>Bacteroidaceae</taxon>
        <taxon>Bacteroides</taxon>
    </lineage>
</organism>
<evidence type="ECO:0000256" key="1">
    <source>
        <dbReference type="SAM" id="Coils"/>
    </source>
</evidence>
<dbReference type="Proteomes" id="UP000003416">
    <property type="component" value="Unassembled WGS sequence"/>
</dbReference>
<dbReference type="SUPFAM" id="SSF57997">
    <property type="entry name" value="Tropomyosin"/>
    <property type="match status" value="1"/>
</dbReference>
<dbReference type="eggNOG" id="ENOG502ZMX3">
    <property type="taxonomic scope" value="Bacteria"/>
</dbReference>
<protein>
    <recommendedName>
        <fullName evidence="6">M protein repeat protein</fullName>
    </recommendedName>
</protein>
<feature type="region of interest" description="Disordered" evidence="2">
    <location>
        <begin position="488"/>
        <end position="512"/>
    </location>
</feature>
<dbReference type="STRING" id="763034.HMPREF9446_02893"/>
<dbReference type="AlphaFoldDB" id="F3PVW4"/>
<sequence>MKKKLMMVAVLLGALTLGACVDDNESQSVTDVRKAKAEQLSALAQKAKAEAEALLISANAEKAYKEALAKYQEALTSKVEEEIRQSKEKFNAELEALKAEYDERMWEAKKNALQSEQEFLDKVETRLAALYMAYSQAAEGLSDLKQKKAGAEYDLVRMQAYALTIDNYIKEKTIEYEAQIKQKEAEIVAWKGYSGLDRNELSAELEGLKQEKYESFAAWEAAKSTRATAEKTNDELIASYDYKTEGTSPVKAVAAVQKYYEMNRNSMFDRYWLANKGEWDVAWEKVDAAKELGLLPDNVYCEVDDHIIYLSIPCFEIWMDNRWLPCAPIAEELTELSKNAKLWAPYYKVTSNLAVDVMTKYYNTYVDYAMEQLGVEATATTEATGLYGVLASAQALLTEKKADLATKESEVAPFEKAVKDNQALVDAAQAEYDKAEAARDAVNEEIAGYTEEMQAAQRAINAANAEKEVAQAKEATATAEKATATANKANAEAAKTQAEADKAAATTDEEKKAAQDRIDQAVKDIAAATAAITRADKKLEEAKAAIKAADAVIEAETAKQTAAGEKADAARLKLEDAQEVLATADRALNNATTELWMAENKLATVKGVITTLKGEIDTQEKAVAKAQDQINAIKENIANNEERQATWNAVVAALTPDYAAEVKALATNKAVTDYIAAIEVEDAAKLAYNEIGSKITAVSGYLTGSNSGEVFDPAAEINKLELAIAGLKKNIEELKPVGGINLVHT</sequence>
<feature type="chain" id="PRO_5003305884" description="M protein repeat protein" evidence="3">
    <location>
        <begin position="20"/>
        <end position="745"/>
    </location>
</feature>
<proteinExistence type="predicted"/>
<keyword evidence="5" id="KW-1185">Reference proteome</keyword>
<feature type="compositionally biased region" description="Basic and acidic residues" evidence="2">
    <location>
        <begin position="498"/>
        <end position="512"/>
    </location>
</feature>
<dbReference type="PROSITE" id="PS51257">
    <property type="entry name" value="PROKAR_LIPOPROTEIN"/>
    <property type="match status" value="1"/>
</dbReference>
<evidence type="ECO:0000313" key="5">
    <source>
        <dbReference type="Proteomes" id="UP000003416"/>
    </source>
</evidence>
<dbReference type="Gene3D" id="1.10.287.1490">
    <property type="match status" value="1"/>
</dbReference>
<dbReference type="GeneID" id="86051307"/>
<keyword evidence="3" id="KW-0732">Signal</keyword>
<feature type="compositionally biased region" description="Low complexity" evidence="2">
    <location>
        <begin position="488"/>
        <end position="497"/>
    </location>
</feature>
<feature type="signal peptide" evidence="3">
    <location>
        <begin position="1"/>
        <end position="19"/>
    </location>
</feature>
<evidence type="ECO:0008006" key="6">
    <source>
        <dbReference type="Google" id="ProtNLM"/>
    </source>
</evidence>
<evidence type="ECO:0000256" key="2">
    <source>
        <dbReference type="SAM" id="MobiDB-lite"/>
    </source>
</evidence>
<reference evidence="4 5" key="1">
    <citation type="submission" date="2011-02" db="EMBL/GenBank/DDBJ databases">
        <authorList>
            <person name="Weinstock G."/>
            <person name="Sodergren E."/>
            <person name="Clifton S."/>
            <person name="Fulton L."/>
            <person name="Fulton B."/>
            <person name="Courtney L."/>
            <person name="Fronick C."/>
            <person name="Harrison M."/>
            <person name="Strong C."/>
            <person name="Farmer C."/>
            <person name="Delahaunty K."/>
            <person name="Markovic C."/>
            <person name="Hall O."/>
            <person name="Minx P."/>
            <person name="Tomlinson C."/>
            <person name="Mitreva M."/>
            <person name="Hou S."/>
            <person name="Chen J."/>
            <person name="Wollam A."/>
            <person name="Pepin K.H."/>
            <person name="Johnson M."/>
            <person name="Bhonagiri V."/>
            <person name="Zhang X."/>
            <person name="Suruliraj S."/>
            <person name="Warren W."/>
            <person name="Chinwalla A."/>
            <person name="Mardis E.R."/>
            <person name="Wilson R.K."/>
        </authorList>
    </citation>
    <scope>NUCLEOTIDE SEQUENCE [LARGE SCALE GENOMIC DNA]</scope>
    <source>
        <strain evidence="4 5">YIT 12057</strain>
    </source>
</reference>
<dbReference type="HOGENOM" id="CLU_373230_0_0_10"/>
<gene>
    <name evidence="4" type="ORF">HMPREF9446_02893</name>
</gene>
<evidence type="ECO:0000256" key="3">
    <source>
        <dbReference type="SAM" id="SignalP"/>
    </source>
</evidence>
<feature type="coiled-coil region" evidence="1">
    <location>
        <begin position="32"/>
        <end position="111"/>
    </location>
</feature>
<keyword evidence="1" id="KW-0175">Coiled coil</keyword>
<feature type="non-terminal residue" evidence="4">
    <location>
        <position position="745"/>
    </location>
</feature>
<dbReference type="RefSeq" id="WP_009126124.1">
    <property type="nucleotide sequence ID" value="NZ_GL882682.1"/>
</dbReference>
<comment type="caution">
    <text evidence="4">The sequence shown here is derived from an EMBL/GenBank/DDBJ whole genome shotgun (WGS) entry which is preliminary data.</text>
</comment>
<dbReference type="EMBL" id="AFBN01000088">
    <property type="protein sequence ID" value="EGF52715.1"/>
    <property type="molecule type" value="Genomic_DNA"/>
</dbReference>
<accession>F3PVW4</accession>
<name>F3PVW4_9BACE</name>
<evidence type="ECO:0000313" key="4">
    <source>
        <dbReference type="EMBL" id="EGF52715.1"/>
    </source>
</evidence>